<evidence type="ECO:0000256" key="7">
    <source>
        <dbReference type="ARBA" id="ARBA00023015"/>
    </source>
</evidence>
<keyword evidence="3" id="KW-0677">Repeat</keyword>
<feature type="repeat" description="MBT" evidence="10">
    <location>
        <begin position="1223"/>
        <end position="1319"/>
    </location>
</feature>
<evidence type="ECO:0000256" key="4">
    <source>
        <dbReference type="ARBA" id="ARBA00022771"/>
    </source>
</evidence>
<keyword evidence="4" id="KW-0863">Zinc-finger</keyword>
<dbReference type="InterPro" id="IPR013761">
    <property type="entry name" value="SAM/pointed_sf"/>
</dbReference>
<evidence type="ECO:0000256" key="3">
    <source>
        <dbReference type="ARBA" id="ARBA00022737"/>
    </source>
</evidence>
<evidence type="ECO:0000256" key="6">
    <source>
        <dbReference type="ARBA" id="ARBA00022853"/>
    </source>
</evidence>
<feature type="compositionally biased region" description="Basic and acidic residues" evidence="11">
    <location>
        <begin position="473"/>
        <end position="486"/>
    </location>
</feature>
<dbReference type="GO" id="GO:0005634">
    <property type="term" value="C:nucleus"/>
    <property type="evidence" value="ECO:0007669"/>
    <property type="project" value="UniProtKB-SubCell"/>
</dbReference>
<dbReference type="PROSITE" id="PS51079">
    <property type="entry name" value="MBT"/>
    <property type="match status" value="3"/>
</dbReference>
<dbReference type="GO" id="GO:0003682">
    <property type="term" value="F:chromatin binding"/>
    <property type="evidence" value="ECO:0007669"/>
    <property type="project" value="TreeGrafter"/>
</dbReference>
<feature type="region of interest" description="Disordered" evidence="11">
    <location>
        <begin position="461"/>
        <end position="509"/>
    </location>
</feature>
<organism evidence="13 14">
    <name type="scientific">Lucilia cuprina</name>
    <name type="common">Green bottle fly</name>
    <name type="synonym">Australian sheep blowfly</name>
    <dbReference type="NCBI Taxonomy" id="7375"/>
    <lineage>
        <taxon>Eukaryota</taxon>
        <taxon>Metazoa</taxon>
        <taxon>Ecdysozoa</taxon>
        <taxon>Arthropoda</taxon>
        <taxon>Hexapoda</taxon>
        <taxon>Insecta</taxon>
        <taxon>Pterygota</taxon>
        <taxon>Neoptera</taxon>
        <taxon>Endopterygota</taxon>
        <taxon>Diptera</taxon>
        <taxon>Brachycera</taxon>
        <taxon>Muscomorpha</taxon>
        <taxon>Oestroidea</taxon>
        <taxon>Calliphoridae</taxon>
        <taxon>Luciliinae</taxon>
        <taxon>Lucilia</taxon>
    </lineage>
</organism>
<feature type="compositionally biased region" description="Polar residues" evidence="11">
    <location>
        <begin position="461"/>
        <end position="472"/>
    </location>
</feature>
<feature type="region of interest" description="Disordered" evidence="11">
    <location>
        <begin position="637"/>
        <end position="763"/>
    </location>
</feature>
<evidence type="ECO:0000259" key="12">
    <source>
        <dbReference type="PROSITE" id="PS50105"/>
    </source>
</evidence>
<dbReference type="Gene3D" id="1.10.150.50">
    <property type="entry name" value="Transcription Factor, Ets-1"/>
    <property type="match status" value="1"/>
</dbReference>
<evidence type="ECO:0000256" key="11">
    <source>
        <dbReference type="SAM" id="MobiDB-lite"/>
    </source>
</evidence>
<accession>A0A0L0CHV3</accession>
<keyword evidence="7" id="KW-0805">Transcription regulation</keyword>
<dbReference type="PROSITE" id="PS51802">
    <property type="entry name" value="ZF_CCHHC"/>
    <property type="match status" value="1"/>
</dbReference>
<evidence type="ECO:0000256" key="9">
    <source>
        <dbReference type="ARBA" id="ARBA00023242"/>
    </source>
</evidence>
<dbReference type="CDD" id="cd20101">
    <property type="entry name" value="MBT_L3MBTL1-like_rpt1"/>
    <property type="match status" value="1"/>
</dbReference>
<keyword evidence="6" id="KW-0156">Chromatin regulator</keyword>
<dbReference type="InterPro" id="IPR001660">
    <property type="entry name" value="SAM"/>
</dbReference>
<dbReference type="OrthoDB" id="8188861at2759"/>
<dbReference type="GO" id="GO:0006325">
    <property type="term" value="P:chromatin organization"/>
    <property type="evidence" value="ECO:0007669"/>
    <property type="project" value="UniProtKB-KW"/>
</dbReference>
<dbReference type="Pfam" id="PF02820">
    <property type="entry name" value="MBT"/>
    <property type="match status" value="3"/>
</dbReference>
<protein>
    <recommendedName>
        <fullName evidence="12">SAM domain-containing protein</fullName>
    </recommendedName>
</protein>
<feature type="region of interest" description="Disordered" evidence="11">
    <location>
        <begin position="1449"/>
        <end position="1470"/>
    </location>
</feature>
<dbReference type="InterPro" id="IPR050548">
    <property type="entry name" value="PcG_chromatin_remod_factors"/>
</dbReference>
<dbReference type="PANTHER" id="PTHR12247:SF131">
    <property type="entry name" value="LD05287P"/>
    <property type="match status" value="1"/>
</dbReference>
<evidence type="ECO:0000256" key="8">
    <source>
        <dbReference type="ARBA" id="ARBA00023163"/>
    </source>
</evidence>
<evidence type="ECO:0000256" key="10">
    <source>
        <dbReference type="PROSITE-ProRule" id="PRU00459"/>
    </source>
</evidence>
<evidence type="ECO:0000256" key="5">
    <source>
        <dbReference type="ARBA" id="ARBA00022833"/>
    </source>
</evidence>
<dbReference type="CDD" id="cd20103">
    <property type="entry name" value="MBT_L3MBTL1-like_rpt3"/>
    <property type="match status" value="1"/>
</dbReference>
<evidence type="ECO:0000256" key="1">
    <source>
        <dbReference type="ARBA" id="ARBA00004123"/>
    </source>
</evidence>
<dbReference type="SMART" id="SM00561">
    <property type="entry name" value="MBT"/>
    <property type="match status" value="3"/>
</dbReference>
<sequence>MNPLNGQQQPTPTAAQYYITGLPPLTPATGTSILKSSVAATVSQTPQTGTTIVNTTTTSLNSSVGSVGKAPATTTVNSLMDNTKFVTSATNYMPVLLTNQTLISTVEPIQQQTTKITPAGTAPIVVHTPVLTGNSTNTLTSVNANKPLVLTSANNAGNITYQVLSTSQNNNNNNNNLSPVISAPNGTVSVLLTSSQTMATAGHVAAPIIIRNTPTAATTTKTVQIKQEQQLPTRQHQQQQQQQQQHQTQQQQQKTKMNTFNPQTFNADILKQIVVGNPGAGATANLAPGTTLLKPTILQNKPIIQQQYKQQQQPSHQQQIQNKTLVKNMPKMLVTTTTQNQQQQQQHYPQQHQLQQKLNNHTVITTTTDNSSQMFAALGMELVKANTVAQTVQKLPQVSLLQNSNKKSTNNITELINEPTAKTILKNPHEIKVGNLNSEVSLIKKPNLIMHEMKTKETSLLKNSNSKLPTETVTDKRKTQDMEKSTKIQTKTNSQKTSNVMAKKETNESYSLLKTSLELKKSPENNNNNTTKTSNILVEKQKSLLKPKTINKKSPPILSQQTSPRSQRSNSCNTVLKPKTSLATAANSERRHSEPAKIELVITSNNTEGVAQDNQNPELLKSDEMDIYFEDEEYLESSGDKLSIASEKSQDKDKQISQNNKELQEKHETTPPAKDSSNKATVTNTPTNNVIENVKEKKTEQQQNEQTKSSSVSSKDNQEGYATNSSEDDDVTILPMEEMEIEPIEIDDDEDDDNESLLRSSSENKEHLNESLLCDEQFLISSSSSVSNNSVDQNSATNSLIKSPFQMDNSTITTTSPLLKKTLMEPKVFTAKDETQQQQQQPNGYSSVLDMLSNFNMLNWRERIGTARGTNLKFQLNEFNLIQLYEKSMPNKRIHTAYEKPIYERESSHRRNENGDPPTYYMCRRCNVQGPSVDFLAPEFCSLSCLKRDCRKRRDDSVSLMRKRNRLSNLNMNNKNYININNSIANITNDALNINNPPPLTYIKKPKFRWSTYMNSNFTTMAAPISLFLNPFPTGPNNFTIGMKLEAIDPENCALFCVCTIIDIMGYRLKLSFDGYDNAYDFWLNADSMDIFPPGWCAKTNRILQPPKGITANKFNWGTYLNKEKAVPAPRYLFTHLNSSSLVPRNPFKVGMHLEAEDLNDTGKLCVASVADVLDDRIRIHFDGWDDCYDIIVDINSPYIHPCGWHEGRQQLVVPPDCENSAFNWKDYIRKQNTGEAASEELFNPREPIGFKPNMRLEVVDPRNPSLIRPATVVTHKGHRVKLHLDGWPSDYCFWLEDDSPDLHPIGWCDATGHDLEPPPGFQMTKQKMPCPVEGCRGIGNAKKAFMGVHATRDGCPYAAENWRIVVEKPQRINYDNIVRTLPKQNKQLPMQQPASSSLPTRLSEQQILERLQMLDNIKTRNILVQQEKLPTNNSDLLGGFSLPQLKKEETKSSKTYNTTSTTSPALEQNSNDNVLDVNLDIAKEFLFDYGPRLQQNFMLWQKNFTFDAEKIKRNPLNWSTTEVSVFVELYLKCRKTATIFSHEDIDGESFLLLQQEDLTEKLGLKLGPAVKLYTCILQLRTLAVTKFEVPYKRAAIK</sequence>
<dbReference type="InterPro" id="IPR004092">
    <property type="entry name" value="Mbt"/>
</dbReference>
<dbReference type="SUPFAM" id="SSF63748">
    <property type="entry name" value="Tudor/PWWP/MBT"/>
    <property type="match status" value="3"/>
</dbReference>
<dbReference type="GO" id="GO:0043565">
    <property type="term" value="F:sequence-specific DNA binding"/>
    <property type="evidence" value="ECO:0007669"/>
    <property type="project" value="InterPro"/>
</dbReference>
<evidence type="ECO:0000256" key="2">
    <source>
        <dbReference type="ARBA" id="ARBA00022723"/>
    </source>
</evidence>
<feature type="region of interest" description="Disordered" evidence="11">
    <location>
        <begin position="226"/>
        <end position="255"/>
    </location>
</feature>
<reference evidence="13 14" key="1">
    <citation type="journal article" date="2015" name="Nat. Commun.">
        <title>Lucilia cuprina genome unlocks parasitic fly biology to underpin future interventions.</title>
        <authorList>
            <person name="Anstead C.A."/>
            <person name="Korhonen P.K."/>
            <person name="Young N.D."/>
            <person name="Hall R.S."/>
            <person name="Jex A.R."/>
            <person name="Murali S.C."/>
            <person name="Hughes D.S."/>
            <person name="Lee S.F."/>
            <person name="Perry T."/>
            <person name="Stroehlein A.J."/>
            <person name="Ansell B.R."/>
            <person name="Breugelmans B."/>
            <person name="Hofmann A."/>
            <person name="Qu J."/>
            <person name="Dugan S."/>
            <person name="Lee S.L."/>
            <person name="Chao H."/>
            <person name="Dinh H."/>
            <person name="Han Y."/>
            <person name="Doddapaneni H.V."/>
            <person name="Worley K.C."/>
            <person name="Muzny D.M."/>
            <person name="Ioannidis P."/>
            <person name="Waterhouse R.M."/>
            <person name="Zdobnov E.M."/>
            <person name="James P.J."/>
            <person name="Bagnall N.H."/>
            <person name="Kotze A.C."/>
            <person name="Gibbs R.A."/>
            <person name="Richards S."/>
            <person name="Batterham P."/>
            <person name="Gasser R.B."/>
        </authorList>
    </citation>
    <scope>NUCLEOTIDE SEQUENCE [LARGE SCALE GENOMIC DNA]</scope>
    <source>
        <strain evidence="13 14">LS</strain>
        <tissue evidence="13">Full body</tissue>
    </source>
</reference>
<keyword evidence="14" id="KW-1185">Reference proteome</keyword>
<dbReference type="STRING" id="7375.A0A0L0CHV3"/>
<feature type="repeat" description="MBT" evidence="10">
    <location>
        <begin position="1008"/>
        <end position="1107"/>
    </location>
</feature>
<feature type="region of interest" description="Disordered" evidence="11">
    <location>
        <begin position="543"/>
        <end position="597"/>
    </location>
</feature>
<keyword evidence="5" id="KW-0862">Zinc</keyword>
<dbReference type="PANTHER" id="PTHR12247">
    <property type="entry name" value="POLYCOMB GROUP PROTEIN"/>
    <property type="match status" value="1"/>
</dbReference>
<dbReference type="CDD" id="cd20102">
    <property type="entry name" value="MBT_L3MBTL1-like_rpt2"/>
    <property type="match status" value="1"/>
</dbReference>
<keyword evidence="9" id="KW-0539">Nucleus</keyword>
<dbReference type="SUPFAM" id="SSF103637">
    <property type="entry name" value="CCHHC domain"/>
    <property type="match status" value="1"/>
</dbReference>
<feature type="compositionally biased region" description="Acidic residues" evidence="11">
    <location>
        <begin position="726"/>
        <end position="755"/>
    </location>
</feature>
<dbReference type="InterPro" id="IPR036060">
    <property type="entry name" value="Znf_C2H2C_sf"/>
</dbReference>
<dbReference type="Proteomes" id="UP000037069">
    <property type="component" value="Unassembled WGS sequence"/>
</dbReference>
<dbReference type="GO" id="GO:0045892">
    <property type="term" value="P:negative regulation of DNA-templated transcription"/>
    <property type="evidence" value="ECO:0007669"/>
    <property type="project" value="TreeGrafter"/>
</dbReference>
<comment type="subcellular location">
    <subcellularLocation>
        <location evidence="1">Nucleus</location>
    </subcellularLocation>
</comment>
<name>A0A0L0CHV3_LUCCU</name>
<dbReference type="GO" id="GO:0042393">
    <property type="term" value="F:histone binding"/>
    <property type="evidence" value="ECO:0007669"/>
    <property type="project" value="TreeGrafter"/>
</dbReference>
<evidence type="ECO:0000313" key="14">
    <source>
        <dbReference type="Proteomes" id="UP000037069"/>
    </source>
</evidence>
<dbReference type="SMART" id="SM00251">
    <property type="entry name" value="SAM_PNT"/>
    <property type="match status" value="1"/>
</dbReference>
<proteinExistence type="predicted"/>
<evidence type="ECO:0000313" key="13">
    <source>
        <dbReference type="EMBL" id="KNC31826.1"/>
    </source>
</evidence>
<dbReference type="PROSITE" id="PS50105">
    <property type="entry name" value="SAM_DOMAIN"/>
    <property type="match status" value="1"/>
</dbReference>
<feature type="compositionally biased region" description="Basic and acidic residues" evidence="11">
    <location>
        <begin position="588"/>
        <end position="597"/>
    </location>
</feature>
<comment type="caution">
    <text evidence="13">The sequence shown here is derived from an EMBL/GenBank/DDBJ whole genome shotgun (WGS) entry which is preliminary data.</text>
</comment>
<feature type="compositionally biased region" description="Polar residues" evidence="11">
    <location>
        <begin position="709"/>
        <end position="725"/>
    </location>
</feature>
<feature type="compositionally biased region" description="Polar residues" evidence="11">
    <location>
        <begin position="557"/>
        <end position="574"/>
    </location>
</feature>
<dbReference type="SUPFAM" id="SSF47769">
    <property type="entry name" value="SAM/Pointed domain"/>
    <property type="match status" value="1"/>
</dbReference>
<feature type="repeat" description="MBT" evidence="10">
    <location>
        <begin position="1115"/>
        <end position="1216"/>
    </location>
</feature>
<feature type="compositionally biased region" description="Polar residues" evidence="11">
    <location>
        <begin position="487"/>
        <end position="500"/>
    </location>
</feature>
<keyword evidence="2" id="KW-0479">Metal-binding</keyword>
<dbReference type="Pfam" id="PF02198">
    <property type="entry name" value="SAM_PNT"/>
    <property type="match status" value="1"/>
</dbReference>
<keyword evidence="8" id="KW-0804">Transcription</keyword>
<dbReference type="EMBL" id="JRES01000378">
    <property type="protein sequence ID" value="KNC31826.1"/>
    <property type="molecule type" value="Genomic_DNA"/>
</dbReference>
<feature type="compositionally biased region" description="Polar residues" evidence="11">
    <location>
        <begin position="678"/>
        <end position="691"/>
    </location>
</feature>
<dbReference type="InterPro" id="IPR003118">
    <property type="entry name" value="Pointed_dom"/>
</dbReference>
<dbReference type="GO" id="GO:0008270">
    <property type="term" value="F:zinc ion binding"/>
    <property type="evidence" value="ECO:0007669"/>
    <property type="project" value="UniProtKB-KW"/>
</dbReference>
<feature type="region of interest" description="Disordered" evidence="11">
    <location>
        <begin position="602"/>
        <end position="621"/>
    </location>
</feature>
<feature type="compositionally biased region" description="Low complexity" evidence="11">
    <location>
        <begin position="1454"/>
        <end position="1464"/>
    </location>
</feature>
<gene>
    <name evidence="13" type="ORF">FF38_12409</name>
</gene>
<feature type="domain" description="SAM" evidence="12">
    <location>
        <begin position="1519"/>
        <end position="1565"/>
    </location>
</feature>
<dbReference type="Gene3D" id="2.30.30.140">
    <property type="match status" value="3"/>
</dbReference>
<feature type="compositionally biased region" description="Low complexity" evidence="11">
    <location>
        <begin position="226"/>
        <end position="253"/>
    </location>
</feature>
<feature type="compositionally biased region" description="Polar residues" evidence="11">
    <location>
        <begin position="602"/>
        <end position="617"/>
    </location>
</feature>
<dbReference type="InterPro" id="IPR002515">
    <property type="entry name" value="Znf_C2H2C"/>
</dbReference>